<evidence type="ECO:0000256" key="2">
    <source>
        <dbReference type="ARBA" id="ARBA00012513"/>
    </source>
</evidence>
<reference evidence="11 12" key="1">
    <citation type="submission" date="2021-01" db="EMBL/GenBank/DDBJ databases">
        <title>Whole genome shotgun sequence of Microbispora amethystogenes NBRC 101907.</title>
        <authorList>
            <person name="Komaki H."/>
            <person name="Tamura T."/>
        </authorList>
    </citation>
    <scope>NUCLEOTIDE SEQUENCE [LARGE SCALE GENOMIC DNA]</scope>
    <source>
        <strain evidence="11 12">NBRC 101907</strain>
    </source>
</reference>
<keyword evidence="6 7" id="KW-0067">ATP-binding</keyword>
<evidence type="ECO:0000256" key="4">
    <source>
        <dbReference type="ARBA" id="ARBA00022741"/>
    </source>
</evidence>
<protein>
    <recommendedName>
        <fullName evidence="2">non-specific serine/threonine protein kinase</fullName>
        <ecNumber evidence="2">2.7.11.1</ecNumber>
    </recommendedName>
</protein>
<dbReference type="PROSITE" id="PS00108">
    <property type="entry name" value="PROTEIN_KINASE_ST"/>
    <property type="match status" value="1"/>
</dbReference>
<keyword evidence="9" id="KW-0472">Membrane</keyword>
<evidence type="ECO:0000256" key="3">
    <source>
        <dbReference type="ARBA" id="ARBA00022679"/>
    </source>
</evidence>
<feature type="domain" description="Protein kinase" evidence="10">
    <location>
        <begin position="6"/>
        <end position="262"/>
    </location>
</feature>
<feature type="compositionally biased region" description="Low complexity" evidence="8">
    <location>
        <begin position="498"/>
        <end position="520"/>
    </location>
</feature>
<feature type="binding site" evidence="7">
    <location>
        <position position="35"/>
    </location>
    <ligand>
        <name>ATP</name>
        <dbReference type="ChEBI" id="CHEBI:30616"/>
    </ligand>
</feature>
<dbReference type="Proteomes" id="UP000651728">
    <property type="component" value="Unassembled WGS sequence"/>
</dbReference>
<comment type="caution">
    <text evidence="11">The sequence shown here is derived from an EMBL/GenBank/DDBJ whole genome shotgun (WGS) entry which is preliminary data.</text>
</comment>
<evidence type="ECO:0000256" key="9">
    <source>
        <dbReference type="SAM" id="Phobius"/>
    </source>
</evidence>
<proteinExistence type="inferred from homology"/>
<feature type="compositionally biased region" description="Low complexity" evidence="8">
    <location>
        <begin position="307"/>
        <end position="351"/>
    </location>
</feature>
<feature type="region of interest" description="Disordered" evidence="8">
    <location>
        <begin position="266"/>
        <end position="360"/>
    </location>
</feature>
<evidence type="ECO:0000313" key="12">
    <source>
        <dbReference type="Proteomes" id="UP000651728"/>
    </source>
</evidence>
<keyword evidence="4 7" id="KW-0547">Nucleotide-binding</keyword>
<keyword evidence="12" id="KW-1185">Reference proteome</keyword>
<dbReference type="CDD" id="cd14014">
    <property type="entry name" value="STKc_PknB_like"/>
    <property type="match status" value="1"/>
</dbReference>
<dbReference type="InterPro" id="IPR008271">
    <property type="entry name" value="Ser/Thr_kinase_AS"/>
</dbReference>
<feature type="compositionally biased region" description="Low complexity" evidence="8">
    <location>
        <begin position="528"/>
        <end position="544"/>
    </location>
</feature>
<evidence type="ECO:0000259" key="10">
    <source>
        <dbReference type="PROSITE" id="PS50011"/>
    </source>
</evidence>
<feature type="transmembrane region" description="Helical" evidence="9">
    <location>
        <begin position="612"/>
        <end position="635"/>
    </location>
</feature>
<feature type="compositionally biased region" description="Gly residues" evidence="8">
    <location>
        <begin position="559"/>
        <end position="579"/>
    </location>
</feature>
<keyword evidence="3" id="KW-0808">Transferase</keyword>
<dbReference type="Gene3D" id="1.10.510.10">
    <property type="entry name" value="Transferase(Phosphotransferase) domain 1"/>
    <property type="match status" value="1"/>
</dbReference>
<evidence type="ECO:0000256" key="7">
    <source>
        <dbReference type="PROSITE-ProRule" id="PRU10141"/>
    </source>
</evidence>
<name>A0ABQ4FHB2_9ACTN</name>
<dbReference type="EMBL" id="BOOB01000032">
    <property type="protein sequence ID" value="GIH34143.1"/>
    <property type="molecule type" value="Genomic_DNA"/>
</dbReference>
<keyword evidence="5" id="KW-0418">Kinase</keyword>
<dbReference type="SUPFAM" id="SSF56112">
    <property type="entry name" value="Protein kinase-like (PK-like)"/>
    <property type="match status" value="1"/>
</dbReference>
<evidence type="ECO:0000256" key="5">
    <source>
        <dbReference type="ARBA" id="ARBA00022777"/>
    </source>
</evidence>
<evidence type="ECO:0000313" key="11">
    <source>
        <dbReference type="EMBL" id="GIH34143.1"/>
    </source>
</evidence>
<dbReference type="InterPro" id="IPR050660">
    <property type="entry name" value="NEK_Ser/Thr_kinase"/>
</dbReference>
<dbReference type="InterPro" id="IPR017441">
    <property type="entry name" value="Protein_kinase_ATP_BS"/>
</dbReference>
<dbReference type="PROSITE" id="PS50011">
    <property type="entry name" value="PROTEIN_KINASE_DOM"/>
    <property type="match status" value="1"/>
</dbReference>
<dbReference type="PANTHER" id="PTHR43671">
    <property type="entry name" value="SERINE/THREONINE-PROTEIN KINASE NEK"/>
    <property type="match status" value="1"/>
</dbReference>
<dbReference type="PANTHER" id="PTHR43671:SF13">
    <property type="entry name" value="SERINE_THREONINE-PROTEIN KINASE NEK2"/>
    <property type="match status" value="1"/>
</dbReference>
<dbReference type="InterPro" id="IPR011009">
    <property type="entry name" value="Kinase-like_dom_sf"/>
</dbReference>
<sequence length="636" mass="63643">MLAERYELRVRIGRGTMGTVWRAYDRSLDREIAVKEIRQDPALSPRQRQELRERMLREGRMAARVSHPSVATIHDVILADGIPWIIMELVEGRPLEQVIDEEGPLPPRLVAEIGCDLLSALRAAHAQHILHRDVKPANVLLTETGRVVLTDFGIAKAVGDTALTQTGMVIGSPGYTAPERARGDHTGPESDLWSLGATLYFAVEGRPAYERATVGETLAALMTESADPPAQAGPLRPVLEGLLEKDHRARLTPERAAAMLRMIADTPTGASPAPAQAPPARPAPAAPAPAASPPGNVPSDVTPADVTPSSPTPGSATPADAAPGNTAPGGVAPGSVAPPGASPGGVTPSSGAPGGVLGGYEEDANRTMVVARPTGVSRVPHPPRPEAGSDPAGRHETTVPGRLPGTTGRGPATTPAPASDHTAAGNATGRDAAGDIGYGHGSTGHGSAGHGSAGHGSAGHGGAGQRGAGQRGAGQRGAGQRGAGSVFLPSGQPPMHPGPHAGQSPAHPGPHAGASASPSAGPHPGPHAGPRSGPHFGPHPSAHPGGPGVPEPGSPAWPGGLGGDSGGPGGPLEGPGGPVGPADGVPGSSSLGTDLFAMRGPSSPDPGTRVRVLVTMGVVLAGLVVLILLAVVFFAK</sequence>
<dbReference type="InterPro" id="IPR000719">
    <property type="entry name" value="Prot_kinase_dom"/>
</dbReference>
<dbReference type="Pfam" id="PF00069">
    <property type="entry name" value="Pkinase"/>
    <property type="match status" value="1"/>
</dbReference>
<comment type="similarity">
    <text evidence="1">Belongs to the protein kinase superfamily. NEK Ser/Thr protein kinase family. NIMA subfamily.</text>
</comment>
<dbReference type="PROSITE" id="PS00107">
    <property type="entry name" value="PROTEIN_KINASE_ATP"/>
    <property type="match status" value="1"/>
</dbReference>
<dbReference type="SMART" id="SM00220">
    <property type="entry name" value="S_TKc"/>
    <property type="match status" value="1"/>
</dbReference>
<evidence type="ECO:0000256" key="6">
    <source>
        <dbReference type="ARBA" id="ARBA00022840"/>
    </source>
</evidence>
<evidence type="ECO:0000256" key="8">
    <source>
        <dbReference type="SAM" id="MobiDB-lite"/>
    </source>
</evidence>
<dbReference type="EC" id="2.7.11.1" evidence="2"/>
<feature type="compositionally biased region" description="Pro residues" evidence="8">
    <location>
        <begin position="275"/>
        <end position="296"/>
    </location>
</feature>
<accession>A0ABQ4FHB2</accession>
<feature type="compositionally biased region" description="Gly residues" evidence="8">
    <location>
        <begin position="436"/>
        <end position="482"/>
    </location>
</feature>
<evidence type="ECO:0000256" key="1">
    <source>
        <dbReference type="ARBA" id="ARBA00010886"/>
    </source>
</evidence>
<organism evidence="11 12">
    <name type="scientific">Microbispora amethystogenes</name>
    <dbReference type="NCBI Taxonomy" id="1427754"/>
    <lineage>
        <taxon>Bacteria</taxon>
        <taxon>Bacillati</taxon>
        <taxon>Actinomycetota</taxon>
        <taxon>Actinomycetes</taxon>
        <taxon>Streptosporangiales</taxon>
        <taxon>Streptosporangiaceae</taxon>
        <taxon>Microbispora</taxon>
    </lineage>
</organism>
<keyword evidence="9" id="KW-0812">Transmembrane</keyword>
<keyword evidence="9" id="KW-1133">Transmembrane helix</keyword>
<gene>
    <name evidence="11" type="ORF">Mam01_43070</name>
</gene>
<feature type="region of interest" description="Disordered" evidence="8">
    <location>
        <begin position="372"/>
        <end position="607"/>
    </location>
</feature>
<feature type="compositionally biased region" description="Low complexity" evidence="8">
    <location>
        <begin position="398"/>
        <end position="418"/>
    </location>
</feature>
<dbReference type="Gene3D" id="3.30.200.20">
    <property type="entry name" value="Phosphorylase Kinase, domain 1"/>
    <property type="match status" value="1"/>
</dbReference>